<dbReference type="AlphaFoldDB" id="A0A0K9GXT3"/>
<reference evidence="2" key="1">
    <citation type="submission" date="2015-07" db="EMBL/GenBank/DDBJ databases">
        <title>Genome sequencing project for genomic taxonomy and phylogenomics of Bacillus-like bacteria.</title>
        <authorList>
            <person name="Liu B."/>
            <person name="Wang J."/>
            <person name="Zhu Y."/>
            <person name="Liu G."/>
            <person name="Chen Q."/>
            <person name="Chen Z."/>
            <person name="Lan J."/>
            <person name="Che J."/>
            <person name="Ge C."/>
            <person name="Shi H."/>
            <person name="Pan Z."/>
            <person name="Liu X."/>
        </authorList>
    </citation>
    <scope>NUCLEOTIDE SEQUENCE [LARGE SCALE GENOMIC DNA]</scope>
    <source>
        <strain evidence="2">FJAT-27997</strain>
    </source>
</reference>
<proteinExistence type="predicted"/>
<comment type="caution">
    <text evidence="1">The sequence shown here is derived from an EMBL/GenBank/DDBJ whole genome shotgun (WGS) entry which is preliminary data.</text>
</comment>
<dbReference type="Proteomes" id="UP000037146">
    <property type="component" value="Unassembled WGS sequence"/>
</dbReference>
<sequence length="73" mass="8551">MPIKEMTSNNGCKELVLDQMTDDISNISREFQVTMNFSIHRAFISKLETVLLLKTEREEKVEGRCKNFSKYFS</sequence>
<name>A0A0K9GXT3_9BACI</name>
<gene>
    <name evidence="1" type="ORF">AC625_19440</name>
</gene>
<organism evidence="1 2">
    <name type="scientific">Peribacillus loiseleuriae</name>
    <dbReference type="NCBI Taxonomy" id="1679170"/>
    <lineage>
        <taxon>Bacteria</taxon>
        <taxon>Bacillati</taxon>
        <taxon>Bacillota</taxon>
        <taxon>Bacilli</taxon>
        <taxon>Bacillales</taxon>
        <taxon>Bacillaceae</taxon>
        <taxon>Peribacillus</taxon>
    </lineage>
</organism>
<keyword evidence="2" id="KW-1185">Reference proteome</keyword>
<evidence type="ECO:0000313" key="1">
    <source>
        <dbReference type="EMBL" id="KMY51445.1"/>
    </source>
</evidence>
<evidence type="ECO:0000313" key="2">
    <source>
        <dbReference type="Proteomes" id="UP000037146"/>
    </source>
</evidence>
<accession>A0A0K9GXT3</accession>
<protein>
    <submittedName>
        <fullName evidence="1">Uncharacterized protein</fullName>
    </submittedName>
</protein>
<dbReference type="EMBL" id="LFZW01000001">
    <property type="protein sequence ID" value="KMY51445.1"/>
    <property type="molecule type" value="Genomic_DNA"/>
</dbReference>